<comment type="caution">
    <text evidence="3">The sequence shown here is derived from an EMBL/GenBank/DDBJ whole genome shotgun (WGS) entry which is preliminary data.</text>
</comment>
<feature type="chain" id="PRO_5045766255" evidence="2">
    <location>
        <begin position="27"/>
        <end position="102"/>
    </location>
</feature>
<feature type="signal peptide" evidence="2">
    <location>
        <begin position="1"/>
        <end position="26"/>
    </location>
</feature>
<name>A0ABU8NHL3_9SPHI</name>
<gene>
    <name evidence="3" type="ORF">WAE58_04565</name>
</gene>
<sequence length="102" mass="11167">MKNLQKIAVALLVGIMAIGFTAFTNASTKRVPSWVYVQTDADLYTRISFSTYDESNCQNSSTRECSFTQPESDGSNHGPTLSYSQVQALNFPASTSEGIYIP</sequence>
<feature type="region of interest" description="Disordered" evidence="1">
    <location>
        <begin position="54"/>
        <end position="81"/>
    </location>
</feature>
<protein>
    <submittedName>
        <fullName evidence="3">DUF6520 family protein</fullName>
    </submittedName>
</protein>
<evidence type="ECO:0000313" key="3">
    <source>
        <dbReference type="EMBL" id="MEJ2901680.1"/>
    </source>
</evidence>
<proteinExistence type="predicted"/>
<organism evidence="3 4">
    <name type="scientific">Pedobacter panaciterrae</name>
    <dbReference type="NCBI Taxonomy" id="363849"/>
    <lineage>
        <taxon>Bacteria</taxon>
        <taxon>Pseudomonadati</taxon>
        <taxon>Bacteroidota</taxon>
        <taxon>Sphingobacteriia</taxon>
        <taxon>Sphingobacteriales</taxon>
        <taxon>Sphingobacteriaceae</taxon>
        <taxon>Pedobacter</taxon>
    </lineage>
</organism>
<keyword evidence="2" id="KW-0732">Signal</keyword>
<evidence type="ECO:0000256" key="1">
    <source>
        <dbReference type="SAM" id="MobiDB-lite"/>
    </source>
</evidence>
<evidence type="ECO:0000313" key="4">
    <source>
        <dbReference type="Proteomes" id="UP001378956"/>
    </source>
</evidence>
<accession>A0ABU8NHL3</accession>
<keyword evidence="4" id="KW-1185">Reference proteome</keyword>
<dbReference type="RefSeq" id="WP_337715494.1">
    <property type="nucleotide sequence ID" value="NZ_JBBEUB010000001.1"/>
</dbReference>
<reference evidence="3 4" key="1">
    <citation type="submission" date="2024-03" db="EMBL/GenBank/DDBJ databases">
        <title>Sequence of Lycoming College Course Isolates.</title>
        <authorList>
            <person name="Plotts O."/>
            <person name="Newman J."/>
        </authorList>
    </citation>
    <scope>NUCLEOTIDE SEQUENCE [LARGE SCALE GENOMIC DNA]</scope>
    <source>
        <strain evidence="3 4">CJB-3</strain>
    </source>
</reference>
<dbReference type="Proteomes" id="UP001378956">
    <property type="component" value="Unassembled WGS sequence"/>
</dbReference>
<dbReference type="EMBL" id="JBBEUB010000001">
    <property type="protein sequence ID" value="MEJ2901680.1"/>
    <property type="molecule type" value="Genomic_DNA"/>
</dbReference>
<evidence type="ECO:0000256" key="2">
    <source>
        <dbReference type="SAM" id="SignalP"/>
    </source>
</evidence>